<dbReference type="AlphaFoldDB" id="A0AAP0Q0T9"/>
<gene>
    <name evidence="1" type="ORF">Syun_004454</name>
</gene>
<name>A0AAP0Q0T9_9MAGN</name>
<dbReference type="EMBL" id="JBBNAF010000002">
    <property type="protein sequence ID" value="KAK9163552.1"/>
    <property type="molecule type" value="Genomic_DNA"/>
</dbReference>
<sequence>MICKNDSTRLFKSSIRRGDLCDCIGLSGRVESLFTRELSIRVTLVALLSSEHEIESSRIPVSIRLIVSFGMFFTQVSQQRRTNLFIGIVSTFGDNCRHNLRAREH</sequence>
<organism evidence="1 2">
    <name type="scientific">Stephania yunnanensis</name>
    <dbReference type="NCBI Taxonomy" id="152371"/>
    <lineage>
        <taxon>Eukaryota</taxon>
        <taxon>Viridiplantae</taxon>
        <taxon>Streptophyta</taxon>
        <taxon>Embryophyta</taxon>
        <taxon>Tracheophyta</taxon>
        <taxon>Spermatophyta</taxon>
        <taxon>Magnoliopsida</taxon>
        <taxon>Ranunculales</taxon>
        <taxon>Menispermaceae</taxon>
        <taxon>Menispermoideae</taxon>
        <taxon>Cissampelideae</taxon>
        <taxon>Stephania</taxon>
    </lineage>
</organism>
<comment type="caution">
    <text evidence="1">The sequence shown here is derived from an EMBL/GenBank/DDBJ whole genome shotgun (WGS) entry which is preliminary data.</text>
</comment>
<keyword evidence="2" id="KW-1185">Reference proteome</keyword>
<evidence type="ECO:0000313" key="1">
    <source>
        <dbReference type="EMBL" id="KAK9163552.1"/>
    </source>
</evidence>
<dbReference type="Proteomes" id="UP001420932">
    <property type="component" value="Unassembled WGS sequence"/>
</dbReference>
<accession>A0AAP0Q0T9</accession>
<evidence type="ECO:0000313" key="2">
    <source>
        <dbReference type="Proteomes" id="UP001420932"/>
    </source>
</evidence>
<proteinExistence type="predicted"/>
<reference evidence="1 2" key="1">
    <citation type="submission" date="2024-01" db="EMBL/GenBank/DDBJ databases">
        <title>Genome assemblies of Stephania.</title>
        <authorList>
            <person name="Yang L."/>
        </authorList>
    </citation>
    <scope>NUCLEOTIDE SEQUENCE [LARGE SCALE GENOMIC DNA]</scope>
    <source>
        <strain evidence="1">YNDBR</strain>
        <tissue evidence="1">Leaf</tissue>
    </source>
</reference>
<protein>
    <submittedName>
        <fullName evidence="1">Uncharacterized protein</fullName>
    </submittedName>
</protein>